<reference evidence="7" key="1">
    <citation type="submission" date="2020-12" db="EMBL/GenBank/DDBJ databases">
        <title>Marinomonas arctica sp. nov., a psychrotolerant bacterium isolated from the Arctic.</title>
        <authorList>
            <person name="Zhang Y."/>
        </authorList>
    </citation>
    <scope>NUCLEOTIDE SEQUENCE</scope>
    <source>
        <strain evidence="7">C1424</strain>
    </source>
</reference>
<evidence type="ECO:0000259" key="6">
    <source>
        <dbReference type="Pfam" id="PF00155"/>
    </source>
</evidence>
<dbReference type="SUPFAM" id="SSF53383">
    <property type="entry name" value="PLP-dependent transferases"/>
    <property type="match status" value="1"/>
</dbReference>
<accession>A0A934JIS9</accession>
<evidence type="ECO:0000313" key="7">
    <source>
        <dbReference type="EMBL" id="MBJ7536566.1"/>
    </source>
</evidence>
<dbReference type="InterPro" id="IPR015421">
    <property type="entry name" value="PyrdxlP-dep_Trfase_major"/>
</dbReference>
<dbReference type="CDD" id="cd00609">
    <property type="entry name" value="AAT_like"/>
    <property type="match status" value="1"/>
</dbReference>
<dbReference type="Proteomes" id="UP000628710">
    <property type="component" value="Unassembled WGS sequence"/>
</dbReference>
<feature type="domain" description="Aminotransferase class I/classII large" evidence="6">
    <location>
        <begin position="63"/>
        <end position="327"/>
    </location>
</feature>
<evidence type="ECO:0000256" key="1">
    <source>
        <dbReference type="ARBA" id="ARBA00001933"/>
    </source>
</evidence>
<keyword evidence="3 7" id="KW-0032">Aminotransferase</keyword>
<dbReference type="Gene3D" id="3.40.640.10">
    <property type="entry name" value="Type I PLP-dependent aspartate aminotransferase-like (Major domain)"/>
    <property type="match status" value="1"/>
</dbReference>
<dbReference type="GO" id="GO:0006520">
    <property type="term" value="P:amino acid metabolic process"/>
    <property type="evidence" value="ECO:0007669"/>
    <property type="project" value="InterPro"/>
</dbReference>
<dbReference type="GO" id="GO:0008483">
    <property type="term" value="F:transaminase activity"/>
    <property type="evidence" value="ECO:0007669"/>
    <property type="project" value="UniProtKB-KW"/>
</dbReference>
<comment type="cofactor">
    <cofactor evidence="1">
        <name>pyridoxal 5'-phosphate</name>
        <dbReference type="ChEBI" id="CHEBI:597326"/>
    </cofactor>
</comment>
<dbReference type="PANTHER" id="PTHR46383:SF1">
    <property type="entry name" value="ASPARTATE AMINOTRANSFERASE"/>
    <property type="match status" value="1"/>
</dbReference>
<dbReference type="InterPro" id="IPR050596">
    <property type="entry name" value="AspAT/PAT-like"/>
</dbReference>
<comment type="similarity">
    <text evidence="2">Belongs to the class-I pyridoxal-phosphate-dependent aminotransferase family.</text>
</comment>
<dbReference type="AlphaFoldDB" id="A0A934JIS9"/>
<dbReference type="RefSeq" id="WP_199466744.1">
    <property type="nucleotide sequence ID" value="NZ_JAEMNX010000002.1"/>
</dbReference>
<proteinExistence type="inferred from homology"/>
<comment type="caution">
    <text evidence="7">The sequence shown here is derived from an EMBL/GenBank/DDBJ whole genome shotgun (WGS) entry which is preliminary data.</text>
</comment>
<keyword evidence="5" id="KW-0663">Pyridoxal phosphate</keyword>
<dbReference type="Pfam" id="PF00155">
    <property type="entry name" value="Aminotran_1_2"/>
    <property type="match status" value="1"/>
</dbReference>
<dbReference type="GO" id="GO:0030170">
    <property type="term" value="F:pyridoxal phosphate binding"/>
    <property type="evidence" value="ECO:0007669"/>
    <property type="project" value="InterPro"/>
</dbReference>
<name>A0A934JIS9_9GAMM</name>
<evidence type="ECO:0000256" key="5">
    <source>
        <dbReference type="ARBA" id="ARBA00022898"/>
    </source>
</evidence>
<keyword evidence="8" id="KW-1185">Reference proteome</keyword>
<dbReference type="InterPro" id="IPR015424">
    <property type="entry name" value="PyrdxlP-dep_Trfase"/>
</dbReference>
<evidence type="ECO:0000313" key="8">
    <source>
        <dbReference type="Proteomes" id="UP000628710"/>
    </source>
</evidence>
<evidence type="ECO:0000256" key="2">
    <source>
        <dbReference type="ARBA" id="ARBA00007441"/>
    </source>
</evidence>
<dbReference type="PANTHER" id="PTHR46383">
    <property type="entry name" value="ASPARTATE AMINOTRANSFERASE"/>
    <property type="match status" value="1"/>
</dbReference>
<dbReference type="InterPro" id="IPR004839">
    <property type="entry name" value="Aminotransferase_I/II_large"/>
</dbReference>
<evidence type="ECO:0000256" key="4">
    <source>
        <dbReference type="ARBA" id="ARBA00022679"/>
    </source>
</evidence>
<evidence type="ECO:0000256" key="3">
    <source>
        <dbReference type="ARBA" id="ARBA00022576"/>
    </source>
</evidence>
<dbReference type="Gene3D" id="3.90.1150.100">
    <property type="match status" value="2"/>
</dbReference>
<keyword evidence="4" id="KW-0808">Transferase</keyword>
<organism evidence="7 8">
    <name type="scientific">Marinomonas transparens</name>
    <dbReference type="NCBI Taxonomy" id="2795388"/>
    <lineage>
        <taxon>Bacteria</taxon>
        <taxon>Pseudomonadati</taxon>
        <taxon>Pseudomonadota</taxon>
        <taxon>Gammaproteobacteria</taxon>
        <taxon>Oceanospirillales</taxon>
        <taxon>Oceanospirillaceae</taxon>
        <taxon>Marinomonas</taxon>
    </lineage>
</organism>
<protein>
    <submittedName>
        <fullName evidence="7">Pyridoxal phosphate-dependent aminotransferase</fullName>
    </submittedName>
</protein>
<dbReference type="EMBL" id="JAEMNX010000002">
    <property type="protein sequence ID" value="MBJ7536566.1"/>
    <property type="molecule type" value="Genomic_DNA"/>
</dbReference>
<gene>
    <name evidence="7" type="ORF">I8J31_02595</name>
</gene>
<sequence>MLNKVIDPKIVTQQLKESSITSMARASIRELVSLINGIERESGQKYVRMEMGVPGLPAPQIGIEAEISALHQGVASKYPMIEGIPELKKEISRFCSMFLDISVNEVSCFPTVGSAQGALATFLVGNRMRPQGATLFIDPGFPNQKRQLDMIGQSWGSFDVYEHRGSKLKPALEKHLGTGKYTTLLYSNPNNPAWICFNDEELASIAEVADKYDVIVIEDLAYFGMDYREDYSIPGQGPYQPTVAKYTDNYVLLISSSKVFSYAGQRIGSMVISNELYKRQFDNLKDYFGQTQYGKAITFGALHGLSSGVTHSTQYGLAAMLKAANDNELPFLNLTKVYAKRAEVMKELFLNYGFNIVYAEDNGKPLSDGFYFTISYPGMDGDALLTNLLYVGISAISLANTGSEHIDGARACVSQVKEDQIPILTERLKAFSEKFIA</sequence>